<dbReference type="EMBL" id="JAHXZJ010000001">
    <property type="protein sequence ID" value="KAH0568353.1"/>
    <property type="molecule type" value="Genomic_DNA"/>
</dbReference>
<evidence type="ECO:0000313" key="2">
    <source>
        <dbReference type="Proteomes" id="UP000826195"/>
    </source>
</evidence>
<gene>
    <name evidence="1" type="ORF">KQX54_020510</name>
</gene>
<evidence type="ECO:0000313" key="1">
    <source>
        <dbReference type="EMBL" id="KAH0568353.1"/>
    </source>
</evidence>
<organism evidence="1 2">
    <name type="scientific">Cotesia glomerata</name>
    <name type="common">Lepidopteran parasitic wasp</name>
    <name type="synonym">Apanteles glomeratus</name>
    <dbReference type="NCBI Taxonomy" id="32391"/>
    <lineage>
        <taxon>Eukaryota</taxon>
        <taxon>Metazoa</taxon>
        <taxon>Ecdysozoa</taxon>
        <taxon>Arthropoda</taxon>
        <taxon>Hexapoda</taxon>
        <taxon>Insecta</taxon>
        <taxon>Pterygota</taxon>
        <taxon>Neoptera</taxon>
        <taxon>Endopterygota</taxon>
        <taxon>Hymenoptera</taxon>
        <taxon>Apocrita</taxon>
        <taxon>Ichneumonoidea</taxon>
        <taxon>Braconidae</taxon>
        <taxon>Microgastrinae</taxon>
        <taxon>Cotesia</taxon>
    </lineage>
</organism>
<sequence length="243" mass="27460">MLFMSLVLKARIHGNKIILTSLRALVLYLGTTLQITDNRLQRQRTWPCICEVCLQRYRTTSFGSKTTRETIRENWKHSTAIHLIHTWCMKARTSTQAVFGFGFANSTSHSVATSNSSTRSDCAESSKYLNLCENHLRGSSAVTFRHRIATIHSRRIPEQCGQFCHARLSEMVHQSCTGSIEAAASCTERLYPRATTTTIKPQRKKGRLGEKATRKPLSRDNNYRGVIRINCAVLIALFIRGLA</sequence>
<dbReference type="AlphaFoldDB" id="A0AAV7IUR0"/>
<reference evidence="1 2" key="1">
    <citation type="journal article" date="2021" name="J. Hered.">
        <title>A chromosome-level genome assembly of the parasitoid wasp, Cotesia glomerata (Hymenoptera: Braconidae).</title>
        <authorList>
            <person name="Pinto B.J."/>
            <person name="Weis J.J."/>
            <person name="Gamble T."/>
            <person name="Ode P.J."/>
            <person name="Paul R."/>
            <person name="Zaspel J.M."/>
        </authorList>
    </citation>
    <scope>NUCLEOTIDE SEQUENCE [LARGE SCALE GENOMIC DNA]</scope>
    <source>
        <strain evidence="1">CgM1</strain>
    </source>
</reference>
<proteinExistence type="predicted"/>
<keyword evidence="2" id="KW-1185">Reference proteome</keyword>
<protein>
    <submittedName>
        <fullName evidence="1">Uncharacterized protein</fullName>
    </submittedName>
</protein>
<dbReference type="Proteomes" id="UP000826195">
    <property type="component" value="Unassembled WGS sequence"/>
</dbReference>
<name>A0AAV7IUR0_COTGL</name>
<accession>A0AAV7IUR0</accession>
<comment type="caution">
    <text evidence="1">The sequence shown here is derived from an EMBL/GenBank/DDBJ whole genome shotgun (WGS) entry which is preliminary data.</text>
</comment>